<dbReference type="GO" id="GO:0043565">
    <property type="term" value="F:sequence-specific DNA binding"/>
    <property type="evidence" value="ECO:0007669"/>
    <property type="project" value="InterPro"/>
</dbReference>
<proteinExistence type="predicted"/>
<protein>
    <submittedName>
        <fullName evidence="5">Helix-turn-helix domain-containing protein</fullName>
    </submittedName>
</protein>
<dbReference type="Gene3D" id="1.10.10.60">
    <property type="entry name" value="Homeodomain-like"/>
    <property type="match status" value="1"/>
</dbReference>
<evidence type="ECO:0000256" key="1">
    <source>
        <dbReference type="ARBA" id="ARBA00023015"/>
    </source>
</evidence>
<dbReference type="PANTHER" id="PTHR46796:SF12">
    <property type="entry name" value="HTH-TYPE DNA-BINDING TRANSCRIPTIONAL ACTIVATOR EUTR"/>
    <property type="match status" value="1"/>
</dbReference>
<dbReference type="Proteomes" id="UP000284006">
    <property type="component" value="Unassembled WGS sequence"/>
</dbReference>
<evidence type="ECO:0000313" key="5">
    <source>
        <dbReference type="EMBL" id="RJG26436.1"/>
    </source>
</evidence>
<dbReference type="InterPro" id="IPR018060">
    <property type="entry name" value="HTH_AraC"/>
</dbReference>
<evidence type="ECO:0000256" key="2">
    <source>
        <dbReference type="ARBA" id="ARBA00023125"/>
    </source>
</evidence>
<reference evidence="5 6" key="1">
    <citation type="submission" date="2018-09" db="EMBL/GenBank/DDBJ databases">
        <authorList>
            <person name="Zhu H."/>
        </authorList>
    </citation>
    <scope>NUCLEOTIDE SEQUENCE [LARGE SCALE GENOMIC DNA]</scope>
    <source>
        <strain evidence="5 6">K1S02-61</strain>
    </source>
</reference>
<dbReference type="SMART" id="SM00342">
    <property type="entry name" value="HTH_ARAC"/>
    <property type="match status" value="1"/>
</dbReference>
<accession>A0A418Y7K4</accession>
<evidence type="ECO:0000313" key="6">
    <source>
        <dbReference type="Proteomes" id="UP000284006"/>
    </source>
</evidence>
<dbReference type="GO" id="GO:0003700">
    <property type="term" value="F:DNA-binding transcription factor activity"/>
    <property type="evidence" value="ECO:0007669"/>
    <property type="project" value="InterPro"/>
</dbReference>
<dbReference type="Pfam" id="PF12833">
    <property type="entry name" value="HTH_18"/>
    <property type="match status" value="1"/>
</dbReference>
<keyword evidence="2" id="KW-0238">DNA-binding</keyword>
<dbReference type="OrthoDB" id="185346at2"/>
<evidence type="ECO:0000256" key="3">
    <source>
        <dbReference type="ARBA" id="ARBA00023163"/>
    </source>
</evidence>
<name>A0A418Y7K4_9BURK</name>
<gene>
    <name evidence="5" type="ORF">D3872_02080</name>
</gene>
<organism evidence="5 6">
    <name type="scientific">Massilia cavernae</name>
    <dbReference type="NCBI Taxonomy" id="2320864"/>
    <lineage>
        <taxon>Bacteria</taxon>
        <taxon>Pseudomonadati</taxon>
        <taxon>Pseudomonadota</taxon>
        <taxon>Betaproteobacteria</taxon>
        <taxon>Burkholderiales</taxon>
        <taxon>Oxalobacteraceae</taxon>
        <taxon>Telluria group</taxon>
        <taxon>Massilia</taxon>
    </lineage>
</organism>
<dbReference type="PANTHER" id="PTHR46796">
    <property type="entry name" value="HTH-TYPE TRANSCRIPTIONAL ACTIVATOR RHAS-RELATED"/>
    <property type="match status" value="1"/>
</dbReference>
<feature type="domain" description="HTH araC/xylS-type" evidence="4">
    <location>
        <begin position="262"/>
        <end position="363"/>
    </location>
</feature>
<evidence type="ECO:0000259" key="4">
    <source>
        <dbReference type="PROSITE" id="PS01124"/>
    </source>
</evidence>
<sequence>MFLSTMDDGTSIGQARKIPYQNLASRSVMCRLPSMFLNPSSHGSMPSPKRDAEVKSHYSVQFFSDANEHGRSLANLVQNYFQIEKGRFHSTLRQIELDGIHAFNERANCDIVQCGAVLPSAVALAWTVPALASGASDRTHGGRMHSGLKRGGGDWMYRVAADMEVAGFTMPAVEFDRLVEPLGFPATRSASRHIRFMHDSHAFSVLRSGFDELKNHVEHLDREEVRAVLRKQLLDGIFCALQEAEVAGRPNLTRQTYNDIVKRSQDLVLGNPEYPPSVLDVCTELRVCRRTLQTSFTRVMGMSPSSYLRKIRLGGVRRLLRSVPASQMTIGEAAARWGFFHLGSFSNDYRQFFCELPSQTLRFGAGH</sequence>
<dbReference type="PROSITE" id="PS01124">
    <property type="entry name" value="HTH_ARAC_FAMILY_2"/>
    <property type="match status" value="1"/>
</dbReference>
<keyword evidence="6" id="KW-1185">Reference proteome</keyword>
<comment type="caution">
    <text evidence="5">The sequence shown here is derived from an EMBL/GenBank/DDBJ whole genome shotgun (WGS) entry which is preliminary data.</text>
</comment>
<dbReference type="EMBL" id="QYUP01000017">
    <property type="protein sequence ID" value="RJG26436.1"/>
    <property type="molecule type" value="Genomic_DNA"/>
</dbReference>
<keyword evidence="3" id="KW-0804">Transcription</keyword>
<keyword evidence="1" id="KW-0805">Transcription regulation</keyword>
<dbReference type="InterPro" id="IPR050204">
    <property type="entry name" value="AraC_XylS_family_regulators"/>
</dbReference>
<dbReference type="AlphaFoldDB" id="A0A418Y7K4"/>